<dbReference type="Proteomes" id="UP000183287">
    <property type="component" value="Unassembled WGS sequence"/>
</dbReference>
<accession>A0A1I4UFM3</accession>
<dbReference type="RefSeq" id="WP_074906728.1">
    <property type="nucleotide sequence ID" value="NZ_FOUB01000064.1"/>
</dbReference>
<organism evidence="1 2">
    <name type="scientific">Nitrosomonas communis</name>
    <dbReference type="NCBI Taxonomy" id="44574"/>
    <lineage>
        <taxon>Bacteria</taxon>
        <taxon>Pseudomonadati</taxon>
        <taxon>Pseudomonadota</taxon>
        <taxon>Betaproteobacteria</taxon>
        <taxon>Nitrosomonadales</taxon>
        <taxon>Nitrosomonadaceae</taxon>
        <taxon>Nitrosomonas</taxon>
    </lineage>
</organism>
<proteinExistence type="predicted"/>
<gene>
    <name evidence="1" type="ORF">SAMN05421863_10646</name>
</gene>
<sequence length="139" mass="16460">MDIINMVFSFLIGTAVGVIIAHSWNTHVANQAITKINNIFDRLWHQHPKLLQEMKQDMDNPAYRFQREFYVLKKNQRFNLNLAKPCLVYFIEEHDGLQDQLKTLEDYGFVSNVTEPNKNNLTKYQLSEKFVELLRNKQT</sequence>
<reference evidence="2" key="1">
    <citation type="submission" date="2016-10" db="EMBL/GenBank/DDBJ databases">
        <authorList>
            <person name="Varghese N."/>
            <person name="Submissions S."/>
        </authorList>
    </citation>
    <scope>NUCLEOTIDE SEQUENCE [LARGE SCALE GENOMIC DNA]</scope>
    <source>
        <strain evidence="2">Nm44</strain>
    </source>
</reference>
<protein>
    <submittedName>
        <fullName evidence="1">Uncharacterized protein</fullName>
    </submittedName>
</protein>
<dbReference type="EMBL" id="FOUB01000064">
    <property type="protein sequence ID" value="SFM87651.1"/>
    <property type="molecule type" value="Genomic_DNA"/>
</dbReference>
<evidence type="ECO:0000313" key="2">
    <source>
        <dbReference type="Proteomes" id="UP000183287"/>
    </source>
</evidence>
<name>A0A1I4UFM3_9PROT</name>
<evidence type="ECO:0000313" key="1">
    <source>
        <dbReference type="EMBL" id="SFM87651.1"/>
    </source>
</evidence>
<dbReference type="AlphaFoldDB" id="A0A1I4UFM3"/>
<dbReference type="OrthoDB" id="8546874at2"/>
<keyword evidence="2" id="KW-1185">Reference proteome</keyword>